<dbReference type="SUPFAM" id="SSF57667">
    <property type="entry name" value="beta-beta-alpha zinc fingers"/>
    <property type="match status" value="8"/>
</dbReference>
<dbReference type="PANTHER" id="PTHR24377">
    <property type="entry name" value="IP01015P-RELATED"/>
    <property type="match status" value="1"/>
</dbReference>
<protein>
    <recommendedName>
        <fullName evidence="8">C2H2-type domain-containing protein</fullName>
    </recommendedName>
</protein>
<feature type="domain" description="C2H2-type" evidence="8">
    <location>
        <begin position="1164"/>
        <end position="1186"/>
    </location>
</feature>
<feature type="domain" description="C2H2-type" evidence="8">
    <location>
        <begin position="891"/>
        <end position="918"/>
    </location>
</feature>
<feature type="region of interest" description="Disordered" evidence="7">
    <location>
        <begin position="1"/>
        <end position="20"/>
    </location>
</feature>
<dbReference type="GO" id="GO:0008270">
    <property type="term" value="F:zinc ion binding"/>
    <property type="evidence" value="ECO:0007669"/>
    <property type="project" value="UniProtKB-KW"/>
</dbReference>
<feature type="compositionally biased region" description="Low complexity" evidence="7">
    <location>
        <begin position="797"/>
        <end position="806"/>
    </location>
</feature>
<feature type="compositionally biased region" description="Basic and acidic residues" evidence="7">
    <location>
        <begin position="78"/>
        <end position="94"/>
    </location>
</feature>
<feature type="domain" description="C2H2-type" evidence="8">
    <location>
        <begin position="854"/>
        <end position="876"/>
    </location>
</feature>
<feature type="region of interest" description="Disordered" evidence="7">
    <location>
        <begin position="680"/>
        <end position="705"/>
    </location>
</feature>
<evidence type="ECO:0000256" key="5">
    <source>
        <dbReference type="ARBA" id="ARBA00023242"/>
    </source>
</evidence>
<dbReference type="Proteomes" id="UP001367676">
    <property type="component" value="Unassembled WGS sequence"/>
</dbReference>
<feature type="domain" description="C2H2-type" evidence="8">
    <location>
        <begin position="421"/>
        <end position="449"/>
    </location>
</feature>
<dbReference type="Pfam" id="PF00096">
    <property type="entry name" value="zf-C2H2"/>
    <property type="match status" value="9"/>
</dbReference>
<feature type="compositionally biased region" description="Gly residues" evidence="7">
    <location>
        <begin position="363"/>
        <end position="375"/>
    </location>
</feature>
<feature type="domain" description="C2H2-type" evidence="8">
    <location>
        <begin position="387"/>
        <end position="409"/>
    </location>
</feature>
<keyword evidence="3 6" id="KW-0863">Zinc-finger</keyword>
<dbReference type="PROSITE" id="PS50157">
    <property type="entry name" value="ZINC_FINGER_C2H2_2"/>
    <property type="match status" value="19"/>
</dbReference>
<keyword evidence="4" id="KW-0862">Zinc</keyword>
<feature type="compositionally biased region" description="Basic and acidic residues" evidence="7">
    <location>
        <begin position="9"/>
        <end position="20"/>
    </location>
</feature>
<feature type="compositionally biased region" description="Acidic residues" evidence="7">
    <location>
        <begin position="634"/>
        <end position="657"/>
    </location>
</feature>
<gene>
    <name evidence="9" type="ORF">V9T40_013252</name>
</gene>
<feature type="domain" description="C2H2-type" evidence="8">
    <location>
        <begin position="759"/>
        <end position="786"/>
    </location>
</feature>
<feature type="region of interest" description="Disordered" evidence="7">
    <location>
        <begin position="629"/>
        <end position="665"/>
    </location>
</feature>
<dbReference type="InterPro" id="IPR013087">
    <property type="entry name" value="Znf_C2H2_type"/>
</dbReference>
<keyword evidence="2" id="KW-0677">Repeat</keyword>
<evidence type="ECO:0000313" key="10">
    <source>
        <dbReference type="Proteomes" id="UP001367676"/>
    </source>
</evidence>
<feature type="domain" description="C2H2-type" evidence="8">
    <location>
        <begin position="542"/>
        <end position="570"/>
    </location>
</feature>
<keyword evidence="5" id="KW-0539">Nucleus</keyword>
<dbReference type="Gene3D" id="3.30.160.60">
    <property type="entry name" value="Classic Zinc Finger"/>
    <property type="match status" value="10"/>
</dbReference>
<evidence type="ECO:0000256" key="3">
    <source>
        <dbReference type="ARBA" id="ARBA00022771"/>
    </source>
</evidence>
<dbReference type="Pfam" id="PF13894">
    <property type="entry name" value="zf-C2H2_4"/>
    <property type="match status" value="1"/>
</dbReference>
<feature type="region of interest" description="Disordered" evidence="7">
    <location>
        <begin position="926"/>
        <end position="950"/>
    </location>
</feature>
<feature type="domain" description="C2H2-type" evidence="8">
    <location>
        <begin position="233"/>
        <end position="260"/>
    </location>
</feature>
<dbReference type="Pfam" id="PF13912">
    <property type="entry name" value="zf-C2H2_6"/>
    <property type="match status" value="2"/>
</dbReference>
<feature type="region of interest" description="Disordered" evidence="7">
    <location>
        <begin position="984"/>
        <end position="1014"/>
    </location>
</feature>
<feature type="compositionally biased region" description="Polar residues" evidence="7">
    <location>
        <begin position="261"/>
        <end position="284"/>
    </location>
</feature>
<feature type="compositionally biased region" description="Basic residues" evidence="7">
    <location>
        <begin position="737"/>
        <end position="746"/>
    </location>
</feature>
<feature type="domain" description="C2H2-type" evidence="8">
    <location>
        <begin position="705"/>
        <end position="732"/>
    </location>
</feature>
<accession>A0AAN9TJJ7</accession>
<feature type="domain" description="C2H2-type" evidence="8">
    <location>
        <begin position="1089"/>
        <end position="1116"/>
    </location>
</feature>
<evidence type="ECO:0000259" key="8">
    <source>
        <dbReference type="PROSITE" id="PS50157"/>
    </source>
</evidence>
<dbReference type="EMBL" id="JBBCAQ010000018">
    <property type="protein sequence ID" value="KAK7595427.1"/>
    <property type="molecule type" value="Genomic_DNA"/>
</dbReference>
<keyword evidence="10" id="KW-1185">Reference proteome</keyword>
<feature type="domain" description="C2H2-type" evidence="8">
    <location>
        <begin position="1192"/>
        <end position="1220"/>
    </location>
</feature>
<feature type="compositionally biased region" description="Acidic residues" evidence="7">
    <location>
        <begin position="686"/>
        <end position="703"/>
    </location>
</feature>
<comment type="caution">
    <text evidence="9">The sequence shown here is derived from an EMBL/GenBank/DDBJ whole genome shotgun (WGS) entry which is preliminary data.</text>
</comment>
<feature type="domain" description="C2H2-type" evidence="8">
    <location>
        <begin position="960"/>
        <end position="987"/>
    </location>
</feature>
<evidence type="ECO:0000256" key="7">
    <source>
        <dbReference type="SAM" id="MobiDB-lite"/>
    </source>
</evidence>
<feature type="domain" description="C2H2-type" evidence="8">
    <location>
        <begin position="659"/>
        <end position="681"/>
    </location>
</feature>
<feature type="region of interest" description="Disordered" evidence="7">
    <location>
        <begin position="256"/>
        <end position="287"/>
    </location>
</feature>
<sequence>MLVNGLSKAKKEAVLPSEENKNGTFSLVRNSASIDNDIISSKCNPISDSASAGVEFDDKSSIDENSFELRIDDEDEFPENKLNLKSDRDSESKKNSGVNARSKNVGHKLLLPPNVDSSEKVLGRSILSTDLENINIPEISNNDEDSVDKNLTAASPIIASSKTSNSPVIEPQQTKFNCSFCEKQFWSKNSLKFHVLSHLKVLKKDARDNGFVPTSEIDDVAAKNIDNNASFDFVCVLCEKSFSNKMTLTIHYKVHHRTDPQKGSPQSQNRVSVSSAQRGQSSANKIDVVGTGSNITSAISESSTNPNADENCSNEDASKQYKCYICDKQFARNSSLMWHIQFHETYMFSKLKKSNTELENGLSPGGGGGSGGGTGVESSPVDADHPLRCHVCGKTYESQAGYRRHMVTHKLVDEDAESLGEKCEICNKYYPTAVGLKRHIIFMHKDQLPRPPVEDTEDVAIDDGEDSISGSSVSDDCTCNICDRSFTDRNSYKRHMNLVHKLSDVSSSSSMRKYAQKCNKKSVAAPSIAEEGDTSKEPVGDFVCDICQRSFCSQRAVSIHRAHGHRGELSDSVASDTVASDTVTSDVIPCDAYIELKEGLFQCTVCDKTFESRKGVIRHIGYHRSALNAQTDALADDSNDDDDDDEEEEEEEVEEENSIPCPECGKTFRSIRGMRIHANSHRETTIIDEEDDAEDDTDEESESGFECNICGETFERFRSYKVHIGWHRRRGEEAVVARKKRAKTTPKPKLPQSGPGKIHQCQYCPRWYTTQQALAGHMKAHQPEKAATSQADPSRPSSSGGKTSKTSKTYMCQVCGQLFPNTSSLNSHMKSHVEEGFATPTTSSGQLLTLDDTMECDICGKFFMRKQDMAKHMRDHMNGVVTKENVDLKLFQCIYCQKSFVGKKSLNTHQILHEEARVALKRAANEEMTGASPAKQRRPSESAAASQEDLIGWDDMIPTHQCEECDRRLSTKQSLRRHMEWHAKMKTANGSSVPPPKEKNSMTSTAPSPPPSLHEPAGIPFECLYCKKRFRTKDLLVDHTKIHEDLPVGKAPAADADDLEALGEFAVVQSVEGGDEEYFVFEQREGDLYQCSECDESHFDKLQMIVHMAYHVGRRWTDGRQSALVIKVNPLTLAPFECMFCDQRFVNKTFRTRHVLQRHGDGVLHCESCKKVFLTKKKLEVHCRRHFVGSLYRCEHCLKCFTSKWFLKRHTRKTCAGKSSPERKEMMLPKTSPQPFMASPPAFIPGDHKCEFCGLLVNDEEAFLRHLQSHVLKYKCENCDFGCENFLELDSHACIVTTTETVSCGQYDSVFTDVDGPSDNDDVDDDKVTPELEELLTKKKRRFDCPLCDSSVYSYCSDKLLHDACCCLSPYETNLPLQCKFADCSFLHANSCQEHKLITACCCNHLTYSGAQ</sequence>
<dbReference type="PROSITE" id="PS00028">
    <property type="entry name" value="ZINC_FINGER_C2H2_1"/>
    <property type="match status" value="19"/>
</dbReference>
<evidence type="ECO:0000313" key="9">
    <source>
        <dbReference type="EMBL" id="KAK7595427.1"/>
    </source>
</evidence>
<organism evidence="9 10">
    <name type="scientific">Parthenolecanium corni</name>
    <dbReference type="NCBI Taxonomy" id="536013"/>
    <lineage>
        <taxon>Eukaryota</taxon>
        <taxon>Metazoa</taxon>
        <taxon>Ecdysozoa</taxon>
        <taxon>Arthropoda</taxon>
        <taxon>Hexapoda</taxon>
        <taxon>Insecta</taxon>
        <taxon>Pterygota</taxon>
        <taxon>Neoptera</taxon>
        <taxon>Paraneoptera</taxon>
        <taxon>Hemiptera</taxon>
        <taxon>Sternorrhyncha</taxon>
        <taxon>Coccoidea</taxon>
        <taxon>Coccidae</taxon>
        <taxon>Parthenolecanium</taxon>
    </lineage>
</organism>
<feature type="region of interest" description="Disordered" evidence="7">
    <location>
        <begin position="735"/>
        <end position="757"/>
    </location>
</feature>
<feature type="domain" description="C2H2-type" evidence="8">
    <location>
        <begin position="601"/>
        <end position="623"/>
    </location>
</feature>
<dbReference type="InterPro" id="IPR036236">
    <property type="entry name" value="Znf_C2H2_sf"/>
</dbReference>
<evidence type="ECO:0000256" key="4">
    <source>
        <dbReference type="ARBA" id="ARBA00022833"/>
    </source>
</evidence>
<feature type="region of interest" description="Disordered" evidence="7">
    <location>
        <begin position="357"/>
        <end position="380"/>
    </location>
</feature>
<feature type="domain" description="C2H2-type" evidence="8">
    <location>
        <begin position="321"/>
        <end position="343"/>
    </location>
</feature>
<feature type="domain" description="C2H2-type" evidence="8">
    <location>
        <begin position="477"/>
        <end position="500"/>
    </location>
</feature>
<proteinExistence type="predicted"/>
<feature type="region of interest" description="Disordered" evidence="7">
    <location>
        <begin position="775"/>
        <end position="806"/>
    </location>
</feature>
<feature type="compositionally biased region" description="Polar residues" evidence="7">
    <location>
        <begin position="787"/>
        <end position="796"/>
    </location>
</feature>
<reference evidence="9 10" key="1">
    <citation type="submission" date="2024-03" db="EMBL/GenBank/DDBJ databases">
        <title>Adaptation during the transition from Ophiocordyceps entomopathogen to insect associate is accompanied by gene loss and intensified selection.</title>
        <authorList>
            <person name="Ward C.M."/>
            <person name="Onetto C.A."/>
            <person name="Borneman A.R."/>
        </authorList>
    </citation>
    <scope>NUCLEOTIDE SEQUENCE [LARGE SCALE GENOMIC DNA]</scope>
    <source>
        <strain evidence="9">AWRI1</strain>
        <tissue evidence="9">Single Adult Female</tissue>
    </source>
</reference>
<feature type="region of interest" description="Disordered" evidence="7">
    <location>
        <begin position="69"/>
        <end position="110"/>
    </location>
</feature>
<evidence type="ECO:0000256" key="2">
    <source>
        <dbReference type="ARBA" id="ARBA00022737"/>
    </source>
</evidence>
<evidence type="ECO:0000256" key="6">
    <source>
        <dbReference type="PROSITE-ProRule" id="PRU00042"/>
    </source>
</evidence>
<keyword evidence="1" id="KW-0479">Metal-binding</keyword>
<name>A0AAN9TJJ7_9HEMI</name>
<feature type="domain" description="C2H2-type" evidence="8">
    <location>
        <begin position="176"/>
        <end position="198"/>
    </location>
</feature>
<feature type="domain" description="C2H2-type" evidence="8">
    <location>
        <begin position="1021"/>
        <end position="1043"/>
    </location>
</feature>
<feature type="domain" description="C2H2-type" evidence="8">
    <location>
        <begin position="810"/>
        <end position="837"/>
    </location>
</feature>
<evidence type="ECO:0000256" key="1">
    <source>
        <dbReference type="ARBA" id="ARBA00022723"/>
    </source>
</evidence>
<dbReference type="SMART" id="SM00355">
    <property type="entry name" value="ZnF_C2H2"/>
    <property type="match status" value="22"/>
</dbReference>
<dbReference type="InterPro" id="IPR050826">
    <property type="entry name" value="Krueppel_C2H2_ZnFinger"/>
</dbReference>